<proteinExistence type="predicted"/>
<dbReference type="PANTHER" id="PTHR22911">
    <property type="entry name" value="ACYL-MALONYL CONDENSING ENZYME-RELATED"/>
    <property type="match status" value="1"/>
</dbReference>
<feature type="transmembrane region" description="Helical" evidence="1">
    <location>
        <begin position="210"/>
        <end position="228"/>
    </location>
</feature>
<evidence type="ECO:0000313" key="3">
    <source>
        <dbReference type="EMBL" id="CAD8094396.1"/>
    </source>
</evidence>
<keyword evidence="4" id="KW-1185">Reference proteome</keyword>
<feature type="domain" description="EamA" evidence="2">
    <location>
        <begin position="25"/>
        <end position="155"/>
    </location>
</feature>
<feature type="transmembrane region" description="Helical" evidence="1">
    <location>
        <begin position="291"/>
        <end position="313"/>
    </location>
</feature>
<feature type="transmembrane region" description="Helical" evidence="1">
    <location>
        <begin position="240"/>
        <end position="259"/>
    </location>
</feature>
<dbReference type="EMBL" id="CAJJDN010000062">
    <property type="protein sequence ID" value="CAD8094396.1"/>
    <property type="molecule type" value="Genomic_DNA"/>
</dbReference>
<feature type="transmembrane region" description="Helical" evidence="1">
    <location>
        <begin position="90"/>
        <end position="107"/>
    </location>
</feature>
<reference evidence="3" key="1">
    <citation type="submission" date="2021-01" db="EMBL/GenBank/DDBJ databases">
        <authorList>
            <consortium name="Genoscope - CEA"/>
            <person name="William W."/>
        </authorList>
    </citation>
    <scope>NUCLEOTIDE SEQUENCE</scope>
</reference>
<keyword evidence="1" id="KW-0472">Membrane</keyword>
<gene>
    <name evidence="3" type="ORF">PSON_ATCC_30995.1.T0620179</name>
</gene>
<dbReference type="GO" id="GO:0016020">
    <property type="term" value="C:membrane"/>
    <property type="evidence" value="ECO:0007669"/>
    <property type="project" value="InterPro"/>
</dbReference>
<evidence type="ECO:0000313" key="4">
    <source>
        <dbReference type="Proteomes" id="UP000692954"/>
    </source>
</evidence>
<name>A0A8S1NWS1_9CILI</name>
<dbReference type="OrthoDB" id="306876at2759"/>
<keyword evidence="1" id="KW-0812">Transmembrane</keyword>
<dbReference type="InterPro" id="IPR000620">
    <property type="entry name" value="EamA_dom"/>
</dbReference>
<dbReference type="AlphaFoldDB" id="A0A8S1NWS1"/>
<feature type="transmembrane region" description="Helical" evidence="1">
    <location>
        <begin position="53"/>
        <end position="70"/>
    </location>
</feature>
<organism evidence="3 4">
    <name type="scientific">Paramecium sonneborni</name>
    <dbReference type="NCBI Taxonomy" id="65129"/>
    <lineage>
        <taxon>Eukaryota</taxon>
        <taxon>Sar</taxon>
        <taxon>Alveolata</taxon>
        <taxon>Ciliophora</taxon>
        <taxon>Intramacronucleata</taxon>
        <taxon>Oligohymenophorea</taxon>
        <taxon>Peniculida</taxon>
        <taxon>Parameciidae</taxon>
        <taxon>Paramecium</taxon>
    </lineage>
</organism>
<accession>A0A8S1NWS1</accession>
<feature type="transmembrane region" description="Helical" evidence="1">
    <location>
        <begin position="137"/>
        <end position="155"/>
    </location>
</feature>
<dbReference type="PANTHER" id="PTHR22911:SF137">
    <property type="entry name" value="SOLUTE CARRIER FAMILY 35 MEMBER G2-RELATED"/>
    <property type="match status" value="1"/>
</dbReference>
<dbReference type="Pfam" id="PF00892">
    <property type="entry name" value="EamA"/>
    <property type="match status" value="1"/>
</dbReference>
<dbReference type="Proteomes" id="UP000692954">
    <property type="component" value="Unassembled WGS sequence"/>
</dbReference>
<evidence type="ECO:0000259" key="2">
    <source>
        <dbReference type="Pfam" id="PF00892"/>
    </source>
</evidence>
<comment type="caution">
    <text evidence="3">The sequence shown here is derived from an EMBL/GenBank/DDBJ whole genome shotgun (WGS) entry which is preliminary data.</text>
</comment>
<feature type="transmembrane region" description="Helical" evidence="1">
    <location>
        <begin position="176"/>
        <end position="198"/>
    </location>
</feature>
<feature type="transmembrane region" description="Helical" evidence="1">
    <location>
        <begin position="24"/>
        <end position="41"/>
    </location>
</feature>
<evidence type="ECO:0000256" key="1">
    <source>
        <dbReference type="SAM" id="Phobius"/>
    </source>
</evidence>
<sequence>MELIILKTQQCAKVIENKWTRTAPIIYILIGTFLISINSLLGKTVGMNANQIVYSRGIIMFLLGSVIANSSKVNLYGFSRDVYSKLFQRSIIGCIATLLFYTGLKYVNIAEAQVLLQTSPFWTTLIAILYLKTEVFSYKLFANLLLCFLGIIFITQPPFLKLILGQKISTINNSETQFFGCILLLISAFFFSLVQILINNLSNKVNQLVIPQYFGVTSLVISSIVCIIEPNFIWRNPSPFEAILLLSVGLVSYLQQIFLNRAYMKGDLTEMSMLGQTQILYGYIFDLLRGAHISLLSVLGSIMIVGALLKVILDKKKLREKLQKEGQK</sequence>
<keyword evidence="1" id="KW-1133">Transmembrane helix</keyword>
<protein>
    <recommendedName>
        <fullName evidence="2">EamA domain-containing protein</fullName>
    </recommendedName>
</protein>